<evidence type="ECO:0000256" key="1">
    <source>
        <dbReference type="ARBA" id="ARBA00004141"/>
    </source>
</evidence>
<evidence type="ECO:0000313" key="8">
    <source>
        <dbReference type="Proteomes" id="UP001158066"/>
    </source>
</evidence>
<protein>
    <submittedName>
        <fullName evidence="7">Energy-coupling factor transport system permease protein</fullName>
    </submittedName>
</protein>
<name>A0AA46AJE4_9CLOT</name>
<comment type="caution">
    <text evidence="7">The sequence shown here is derived from an EMBL/GenBank/DDBJ whole genome shotgun (WGS) entry which is preliminary data.</text>
</comment>
<dbReference type="InterPro" id="IPR003339">
    <property type="entry name" value="ABC/ECF_trnsptr_transmembrane"/>
</dbReference>
<feature type="transmembrane region" description="Helical" evidence="6">
    <location>
        <begin position="109"/>
        <end position="131"/>
    </location>
</feature>
<keyword evidence="4 6" id="KW-1133">Transmembrane helix</keyword>
<proteinExistence type="predicted"/>
<evidence type="ECO:0000256" key="6">
    <source>
        <dbReference type="SAM" id="Phobius"/>
    </source>
</evidence>
<keyword evidence="5 6" id="KW-0472">Membrane</keyword>
<evidence type="ECO:0000313" key="7">
    <source>
        <dbReference type="EMBL" id="SMP59969.1"/>
    </source>
</evidence>
<dbReference type="AlphaFoldDB" id="A0AA46AJE4"/>
<dbReference type="PANTHER" id="PTHR34857">
    <property type="entry name" value="SLL0384 PROTEIN"/>
    <property type="match status" value="1"/>
</dbReference>
<dbReference type="CDD" id="cd16914">
    <property type="entry name" value="EcfT"/>
    <property type="match status" value="1"/>
</dbReference>
<feature type="transmembrane region" description="Helical" evidence="6">
    <location>
        <begin position="72"/>
        <end position="89"/>
    </location>
</feature>
<dbReference type="PANTHER" id="PTHR34857:SF2">
    <property type="entry name" value="SLL0384 PROTEIN"/>
    <property type="match status" value="1"/>
</dbReference>
<keyword evidence="3 6" id="KW-0812">Transmembrane</keyword>
<evidence type="ECO:0000256" key="3">
    <source>
        <dbReference type="ARBA" id="ARBA00022692"/>
    </source>
</evidence>
<keyword evidence="2" id="KW-1003">Cell membrane</keyword>
<evidence type="ECO:0000256" key="4">
    <source>
        <dbReference type="ARBA" id="ARBA00022989"/>
    </source>
</evidence>
<gene>
    <name evidence="7" type="ORF">SAMN06296020_10826</name>
</gene>
<dbReference type="InterPro" id="IPR051611">
    <property type="entry name" value="ECF_transporter_component"/>
</dbReference>
<accession>A0AA46AJE4</accession>
<dbReference type="Pfam" id="PF02361">
    <property type="entry name" value="CbiQ"/>
    <property type="match status" value="1"/>
</dbReference>
<feature type="transmembrane region" description="Helical" evidence="6">
    <location>
        <begin position="28"/>
        <end position="60"/>
    </location>
</feature>
<dbReference type="Proteomes" id="UP001158066">
    <property type="component" value="Unassembled WGS sequence"/>
</dbReference>
<comment type="subcellular location">
    <subcellularLocation>
        <location evidence="1">Membrane</location>
        <topology evidence="1">Multi-pass membrane protein</topology>
    </subcellularLocation>
</comment>
<sequence>MELTKDITLGVYIPRKTTVHQADPRSKILLTILLITLLFFIKTYTAYGVYALFALFLVWISQIPLGYAVKGLKPMIPVLIIMWIFQLFLQKPDHAQVIFSLGFLEATDVGLRMGTLMSIRVLLLFLITTILTMATSMVELTDGIEALLKLFRKIGVPSHELAMTMVIALRFVPTLAEEMEKIVKAQMARGVDFDRGNFIQKTAKVFPIFLPLFLNAFKRAEDLIIAMEARNYTGGGGRTKMRQLRMGPADTKAFAAVLLFTLILVAVIRLFPPPIQI</sequence>
<dbReference type="RefSeq" id="WP_283409517.1">
    <property type="nucleotide sequence ID" value="NZ_FXUF01000008.1"/>
</dbReference>
<evidence type="ECO:0000256" key="5">
    <source>
        <dbReference type="ARBA" id="ARBA00023136"/>
    </source>
</evidence>
<dbReference type="EMBL" id="FXUF01000008">
    <property type="protein sequence ID" value="SMP59969.1"/>
    <property type="molecule type" value="Genomic_DNA"/>
</dbReference>
<keyword evidence="8" id="KW-1185">Reference proteome</keyword>
<feature type="transmembrane region" description="Helical" evidence="6">
    <location>
        <begin position="253"/>
        <end position="271"/>
    </location>
</feature>
<organism evidence="7 8">
    <name type="scientific">Anoxynatronum buryatiense</name>
    <dbReference type="NCBI Taxonomy" id="489973"/>
    <lineage>
        <taxon>Bacteria</taxon>
        <taxon>Bacillati</taxon>
        <taxon>Bacillota</taxon>
        <taxon>Clostridia</taxon>
        <taxon>Eubacteriales</taxon>
        <taxon>Clostridiaceae</taxon>
        <taxon>Anoxynatronum</taxon>
    </lineage>
</organism>
<reference evidence="7" key="1">
    <citation type="submission" date="2017-05" db="EMBL/GenBank/DDBJ databases">
        <authorList>
            <person name="Varghese N."/>
            <person name="Submissions S."/>
        </authorList>
    </citation>
    <scope>NUCLEOTIDE SEQUENCE</scope>
    <source>
        <strain evidence="7">Su22</strain>
    </source>
</reference>
<dbReference type="GO" id="GO:0005886">
    <property type="term" value="C:plasma membrane"/>
    <property type="evidence" value="ECO:0007669"/>
    <property type="project" value="UniProtKB-ARBA"/>
</dbReference>
<evidence type="ECO:0000256" key="2">
    <source>
        <dbReference type="ARBA" id="ARBA00022475"/>
    </source>
</evidence>